<evidence type="ECO:0000313" key="3">
    <source>
        <dbReference type="Proteomes" id="UP000026960"/>
    </source>
</evidence>
<dbReference type="Gramene" id="OBART03G41600.1">
    <property type="protein sequence ID" value="OBART03G41600.1"/>
    <property type="gene ID" value="OBART03G41600"/>
</dbReference>
<dbReference type="EnsemblPlants" id="OBART03G41600.1">
    <property type="protein sequence ID" value="OBART03G41600.1"/>
    <property type="gene ID" value="OBART03G41600"/>
</dbReference>
<evidence type="ECO:0000256" key="1">
    <source>
        <dbReference type="SAM" id="MobiDB-lite"/>
    </source>
</evidence>
<reference evidence="2" key="2">
    <citation type="submission" date="2015-03" db="UniProtKB">
        <authorList>
            <consortium name="EnsemblPlants"/>
        </authorList>
    </citation>
    <scope>IDENTIFICATION</scope>
</reference>
<evidence type="ECO:0000313" key="2">
    <source>
        <dbReference type="EnsemblPlants" id="OBART03G41600.1"/>
    </source>
</evidence>
<reference evidence="2" key="1">
    <citation type="journal article" date="2009" name="Rice">
        <title>De Novo Next Generation Sequencing of Plant Genomes.</title>
        <authorList>
            <person name="Rounsley S."/>
            <person name="Marri P.R."/>
            <person name="Yu Y."/>
            <person name="He R."/>
            <person name="Sisneros N."/>
            <person name="Goicoechea J.L."/>
            <person name="Lee S.J."/>
            <person name="Angelova A."/>
            <person name="Kudrna D."/>
            <person name="Luo M."/>
            <person name="Affourtit J."/>
            <person name="Desany B."/>
            <person name="Knight J."/>
            <person name="Niazi F."/>
            <person name="Egholm M."/>
            <person name="Wing R.A."/>
        </authorList>
    </citation>
    <scope>NUCLEOTIDE SEQUENCE [LARGE SCALE GENOMIC DNA]</scope>
    <source>
        <strain evidence="2">cv. IRGC 105608</strain>
    </source>
</reference>
<proteinExistence type="predicted"/>
<sequence length="62" mass="6745">MQVERSAAPVDSAAAQPMEEEVGRRLPTTSQVERPAAPVNLAQAQPMEVVSRFPMTAQVERP</sequence>
<feature type="region of interest" description="Disordered" evidence="1">
    <location>
        <begin position="1"/>
        <end position="38"/>
    </location>
</feature>
<dbReference type="Proteomes" id="UP000026960">
    <property type="component" value="Chromosome 3"/>
</dbReference>
<accession>A0A0D3FRK8</accession>
<dbReference type="AlphaFoldDB" id="A0A0D3FRK8"/>
<name>A0A0D3FRK8_9ORYZ</name>
<dbReference type="PaxDb" id="65489-OBART03G41600.1"/>
<organism evidence="2">
    <name type="scientific">Oryza barthii</name>
    <dbReference type="NCBI Taxonomy" id="65489"/>
    <lineage>
        <taxon>Eukaryota</taxon>
        <taxon>Viridiplantae</taxon>
        <taxon>Streptophyta</taxon>
        <taxon>Embryophyta</taxon>
        <taxon>Tracheophyta</taxon>
        <taxon>Spermatophyta</taxon>
        <taxon>Magnoliopsida</taxon>
        <taxon>Liliopsida</taxon>
        <taxon>Poales</taxon>
        <taxon>Poaceae</taxon>
        <taxon>BOP clade</taxon>
        <taxon>Oryzoideae</taxon>
        <taxon>Oryzeae</taxon>
        <taxon>Oryzinae</taxon>
        <taxon>Oryza</taxon>
    </lineage>
</organism>
<protein>
    <submittedName>
        <fullName evidence="2">Uncharacterized protein</fullName>
    </submittedName>
</protein>
<keyword evidence="3" id="KW-1185">Reference proteome</keyword>
<dbReference type="HOGENOM" id="CLU_2910947_0_0_1"/>